<gene>
    <name evidence="2" type="ORF">EDD74_11323</name>
</gene>
<sequence length="169" mass="19605">MAYIVGTDRYQTRMITTSLDDLISKDNSVRVIDSYVESLDLENLGFIEYSGRNRGQSPYRRSDLLKLHIYGYLNKIRSSRALETEAKRNLELMWLVNCITPDHGTIKADDIMPSVQYHMNTTVYEIRYVKLTAFLLILFRSKDLPGRISDKYLLSIFAKTMSLSFSLKN</sequence>
<feature type="domain" description="Transposase InsH N-terminal" evidence="1">
    <location>
        <begin position="18"/>
        <end position="106"/>
    </location>
</feature>
<dbReference type="EMBL" id="SLZV01000013">
    <property type="protein sequence ID" value="TCS67886.1"/>
    <property type="molecule type" value="Genomic_DNA"/>
</dbReference>
<comment type="caution">
    <text evidence="2">The sequence shown here is derived from an EMBL/GenBank/DDBJ whole genome shotgun (WGS) entry which is preliminary data.</text>
</comment>
<dbReference type="Proteomes" id="UP000294613">
    <property type="component" value="Unassembled WGS sequence"/>
</dbReference>
<dbReference type="Pfam" id="PF05598">
    <property type="entry name" value="DUF772"/>
    <property type="match status" value="1"/>
</dbReference>
<reference evidence="2 3" key="1">
    <citation type="submission" date="2019-03" db="EMBL/GenBank/DDBJ databases">
        <title>Genomic Encyclopedia of Type Strains, Phase IV (KMG-IV): sequencing the most valuable type-strain genomes for metagenomic binning, comparative biology and taxonomic classification.</title>
        <authorList>
            <person name="Goeker M."/>
        </authorList>
    </citation>
    <scope>NUCLEOTIDE SEQUENCE [LARGE SCALE GENOMIC DNA]</scope>
    <source>
        <strain evidence="2 3">DSM 103426</strain>
    </source>
</reference>
<evidence type="ECO:0000313" key="2">
    <source>
        <dbReference type="EMBL" id="TCS67886.1"/>
    </source>
</evidence>
<protein>
    <submittedName>
        <fullName evidence="2">Transposase-like protein DUF772</fullName>
    </submittedName>
</protein>
<dbReference type="InterPro" id="IPR008490">
    <property type="entry name" value="Transposase_InsH_N"/>
</dbReference>
<dbReference type="AlphaFoldDB" id="A0A4R3JQ99"/>
<dbReference type="PANTHER" id="PTHR33408:SF2">
    <property type="entry name" value="TRANSPOSASE DDE DOMAIN-CONTAINING PROTEIN"/>
    <property type="match status" value="1"/>
</dbReference>
<evidence type="ECO:0000259" key="1">
    <source>
        <dbReference type="Pfam" id="PF05598"/>
    </source>
</evidence>
<name>A0A4R3JQ99_9FIRM</name>
<dbReference type="PANTHER" id="PTHR33408">
    <property type="entry name" value="TRANSPOSASE"/>
    <property type="match status" value="1"/>
</dbReference>
<organism evidence="2 3">
    <name type="scientific">Faecalimonas umbilicata</name>
    <dbReference type="NCBI Taxonomy" id="1912855"/>
    <lineage>
        <taxon>Bacteria</taxon>
        <taxon>Bacillati</taxon>
        <taxon>Bacillota</taxon>
        <taxon>Clostridia</taxon>
        <taxon>Lachnospirales</taxon>
        <taxon>Lachnospiraceae</taxon>
        <taxon>Faecalimonas</taxon>
    </lineage>
</organism>
<evidence type="ECO:0000313" key="3">
    <source>
        <dbReference type="Proteomes" id="UP000294613"/>
    </source>
</evidence>
<proteinExistence type="predicted"/>
<accession>A0A4R3JQ99</accession>